<keyword evidence="2" id="KW-1185">Reference proteome</keyword>
<protein>
    <submittedName>
        <fullName evidence="1">Uncharacterized protein</fullName>
    </submittedName>
</protein>
<name>A0A0B7FM50_THACB</name>
<dbReference type="Proteomes" id="UP000059188">
    <property type="component" value="Unassembled WGS sequence"/>
</dbReference>
<reference evidence="1 2" key="1">
    <citation type="submission" date="2014-11" db="EMBL/GenBank/DDBJ databases">
        <authorList>
            <person name="Wibberg Daniel"/>
        </authorList>
    </citation>
    <scope>NUCLEOTIDE SEQUENCE [LARGE SCALE GENOMIC DNA]</scope>
    <source>
        <strain evidence="1">Rhizoctonia solani AG1-IB 7/3/14</strain>
    </source>
</reference>
<organism evidence="1 2">
    <name type="scientific">Thanatephorus cucumeris (strain AG1-IB / isolate 7/3/14)</name>
    <name type="common">Lettuce bottom rot fungus</name>
    <name type="synonym">Rhizoctonia solani</name>
    <dbReference type="NCBI Taxonomy" id="1108050"/>
    <lineage>
        <taxon>Eukaryota</taxon>
        <taxon>Fungi</taxon>
        <taxon>Dikarya</taxon>
        <taxon>Basidiomycota</taxon>
        <taxon>Agaricomycotina</taxon>
        <taxon>Agaricomycetes</taxon>
        <taxon>Cantharellales</taxon>
        <taxon>Ceratobasidiaceae</taxon>
        <taxon>Rhizoctonia</taxon>
        <taxon>Rhizoctonia solani AG-1</taxon>
    </lineage>
</organism>
<evidence type="ECO:0000313" key="2">
    <source>
        <dbReference type="Proteomes" id="UP000059188"/>
    </source>
</evidence>
<gene>
    <name evidence="1" type="ORF">RSOLAG1IB_08459</name>
</gene>
<accession>A0A0B7FM50</accession>
<evidence type="ECO:0000313" key="1">
    <source>
        <dbReference type="EMBL" id="CEL57247.1"/>
    </source>
</evidence>
<sequence length="83" mass="9117">MIGSKLTSRLYNANVVHQSVFLVGPQPCPCSAYYANIHLTLHIEQELLTCDKTIDRGVALGQANHQAQRVVFSQTPTHIDLGS</sequence>
<dbReference type="AlphaFoldDB" id="A0A0B7FM50"/>
<proteinExistence type="predicted"/>
<dbReference type="EMBL" id="LN679128">
    <property type="protein sequence ID" value="CEL57247.1"/>
    <property type="molecule type" value="Genomic_DNA"/>
</dbReference>